<comment type="caution">
    <text evidence="5">The sequence shown here is derived from an EMBL/GenBank/DDBJ whole genome shotgun (WGS) entry which is preliminary data.</text>
</comment>
<dbReference type="Gene3D" id="3.90.75.20">
    <property type="match status" value="1"/>
</dbReference>
<dbReference type="InterPro" id="IPR031303">
    <property type="entry name" value="C5_meth_CS"/>
</dbReference>
<dbReference type="GO" id="GO:0006352">
    <property type="term" value="P:DNA-templated transcription initiation"/>
    <property type="evidence" value="ECO:0007669"/>
    <property type="project" value="InterPro"/>
</dbReference>
<dbReference type="InterPro" id="IPR029063">
    <property type="entry name" value="SAM-dependent_MTases_sf"/>
</dbReference>
<gene>
    <name evidence="5" type="ORF">LCGC14_2767820</name>
</gene>
<dbReference type="PROSITE" id="PS00095">
    <property type="entry name" value="C5_MTASE_2"/>
    <property type="match status" value="1"/>
</dbReference>
<feature type="region of interest" description="Disordered" evidence="2">
    <location>
        <begin position="235"/>
        <end position="257"/>
    </location>
</feature>
<proteinExistence type="predicted"/>
<feature type="domain" description="RNA polymerase sigma-70 region 4" evidence="3">
    <location>
        <begin position="268"/>
        <end position="298"/>
    </location>
</feature>
<sequence length="336" mass="37131">DVTGTLEARTRGGGFPGTDFALAGGVIAASLETVPTPDRLRAEQGHIVYRQQRTTDYVEDRIASTVAARDYKDATDLIAFNARQDPVSEIELAGTLDGGHPVGAVLTDTLRKFTPLECQRLQGFPPVMIVDMDISRDELAATALAARHLITDLDTGKVFRTRGPGGMILNEPKEWGTSNVNGYRAGTLRVGEVRRQVRTHRVVWIAANGVPPHGASVCHRNNIKHDNRLSNLYLATPEQNSSDAKRDGLYRGNNDSRRKLSQDDYTLIIRDYAEGERTQQSLADEYGVSQSRVSQIVRMDDFYDGITMSDTQKYRQMGNAVAVPVAEWIMRRIAAS</sequence>
<dbReference type="Pfam" id="PF04545">
    <property type="entry name" value="Sigma70_r4"/>
    <property type="match status" value="1"/>
</dbReference>
<dbReference type="Gene3D" id="3.90.120.30">
    <property type="match status" value="1"/>
</dbReference>
<evidence type="ECO:0000313" key="5">
    <source>
        <dbReference type="EMBL" id="KKK85981.1"/>
    </source>
</evidence>
<protein>
    <recommendedName>
        <fullName evidence="6">HNH nuclease domain-containing protein</fullName>
    </recommendedName>
</protein>
<evidence type="ECO:0000256" key="1">
    <source>
        <dbReference type="ARBA" id="ARBA00022691"/>
    </source>
</evidence>
<dbReference type="InterPro" id="IPR003615">
    <property type="entry name" value="HNH_nuc"/>
</dbReference>
<dbReference type="InterPro" id="IPR007630">
    <property type="entry name" value="RNA_pol_sigma70_r4"/>
</dbReference>
<evidence type="ECO:0000259" key="3">
    <source>
        <dbReference type="Pfam" id="PF04545"/>
    </source>
</evidence>
<dbReference type="InterPro" id="IPR044925">
    <property type="entry name" value="His-Me_finger_sf"/>
</dbReference>
<evidence type="ECO:0000256" key="2">
    <source>
        <dbReference type="SAM" id="MobiDB-lite"/>
    </source>
</evidence>
<dbReference type="GO" id="GO:0003700">
    <property type="term" value="F:DNA-binding transcription factor activity"/>
    <property type="evidence" value="ECO:0007669"/>
    <property type="project" value="InterPro"/>
</dbReference>
<evidence type="ECO:0008006" key="6">
    <source>
        <dbReference type="Google" id="ProtNLM"/>
    </source>
</evidence>
<feature type="compositionally biased region" description="Basic and acidic residues" evidence="2">
    <location>
        <begin position="243"/>
        <end position="257"/>
    </location>
</feature>
<dbReference type="Pfam" id="PF13392">
    <property type="entry name" value="HNH_3"/>
    <property type="match status" value="1"/>
</dbReference>
<evidence type="ECO:0000259" key="4">
    <source>
        <dbReference type="Pfam" id="PF13392"/>
    </source>
</evidence>
<feature type="non-terminal residue" evidence="5">
    <location>
        <position position="1"/>
    </location>
</feature>
<feature type="domain" description="HNH nuclease" evidence="4">
    <location>
        <begin position="198"/>
        <end position="241"/>
    </location>
</feature>
<dbReference type="SUPFAM" id="SSF53335">
    <property type="entry name" value="S-adenosyl-L-methionine-dependent methyltransferases"/>
    <property type="match status" value="1"/>
</dbReference>
<organism evidence="5">
    <name type="scientific">marine sediment metagenome</name>
    <dbReference type="NCBI Taxonomy" id="412755"/>
    <lineage>
        <taxon>unclassified sequences</taxon>
        <taxon>metagenomes</taxon>
        <taxon>ecological metagenomes</taxon>
    </lineage>
</organism>
<accession>A0A0F9BNQ1</accession>
<dbReference type="EMBL" id="LAZR01051060">
    <property type="protein sequence ID" value="KKK85981.1"/>
    <property type="molecule type" value="Genomic_DNA"/>
</dbReference>
<reference evidence="5" key="1">
    <citation type="journal article" date="2015" name="Nature">
        <title>Complex archaea that bridge the gap between prokaryotes and eukaryotes.</title>
        <authorList>
            <person name="Spang A."/>
            <person name="Saw J.H."/>
            <person name="Jorgensen S.L."/>
            <person name="Zaremba-Niedzwiedzka K."/>
            <person name="Martijn J."/>
            <person name="Lind A.E."/>
            <person name="van Eijk R."/>
            <person name="Schleper C."/>
            <person name="Guy L."/>
            <person name="Ettema T.J."/>
        </authorList>
    </citation>
    <scope>NUCLEOTIDE SEQUENCE</scope>
</reference>
<keyword evidence="1" id="KW-0949">S-adenosyl-L-methionine</keyword>
<dbReference type="AlphaFoldDB" id="A0A0F9BNQ1"/>
<name>A0A0F9BNQ1_9ZZZZ</name>
<dbReference type="SUPFAM" id="SSF54060">
    <property type="entry name" value="His-Me finger endonucleases"/>
    <property type="match status" value="1"/>
</dbReference>